<dbReference type="InterPro" id="IPR027814">
    <property type="entry name" value="DUF4562"/>
</dbReference>
<name>A0A8S4BJW3_9TELE</name>
<organism evidence="2 3">
    <name type="scientific">Menidia menidia</name>
    <name type="common">Atlantic silverside</name>
    <dbReference type="NCBI Taxonomy" id="238744"/>
    <lineage>
        <taxon>Eukaryota</taxon>
        <taxon>Metazoa</taxon>
        <taxon>Chordata</taxon>
        <taxon>Craniata</taxon>
        <taxon>Vertebrata</taxon>
        <taxon>Euteleostomi</taxon>
        <taxon>Actinopterygii</taxon>
        <taxon>Neopterygii</taxon>
        <taxon>Teleostei</taxon>
        <taxon>Neoteleostei</taxon>
        <taxon>Acanthomorphata</taxon>
        <taxon>Ovalentaria</taxon>
        <taxon>Atherinomorphae</taxon>
        <taxon>Atheriniformes</taxon>
        <taxon>Atherinopsidae</taxon>
        <taxon>Menidiinae</taxon>
        <taxon>Menidia</taxon>
    </lineage>
</organism>
<sequence>MTHRRGAASDRPPCGKRMIFTGPDGIGDYRPRPNDFSRYVGVGAPSPGATGDLGYLCRAAPRAPPPMPRQSYVGEVGWGWQYNQLLNGQTLHSDQQIKKTELREALEDRVTQRFQNDEFPLHPCTGPNGNISGLRSVEPAH</sequence>
<dbReference type="Proteomes" id="UP000677803">
    <property type="component" value="Unassembled WGS sequence"/>
</dbReference>
<feature type="region of interest" description="Disordered" evidence="1">
    <location>
        <begin position="117"/>
        <end position="141"/>
    </location>
</feature>
<proteinExistence type="predicted"/>
<dbReference type="PANTHER" id="PTHR34833:SF1">
    <property type="entry name" value="GENE, 17359-RELATED"/>
    <property type="match status" value="1"/>
</dbReference>
<evidence type="ECO:0000313" key="2">
    <source>
        <dbReference type="EMBL" id="CAG5988914.1"/>
    </source>
</evidence>
<dbReference type="PANTHER" id="PTHR34833">
    <property type="entry name" value="GENE, 17359-RELATED"/>
    <property type="match status" value="1"/>
</dbReference>
<dbReference type="EMBL" id="CAJRST010036666">
    <property type="protein sequence ID" value="CAG5988914.1"/>
    <property type="molecule type" value="Genomic_DNA"/>
</dbReference>
<protein>
    <submittedName>
        <fullName evidence="2">(Atlantic silverside) hypothetical protein</fullName>
    </submittedName>
</protein>
<dbReference type="OrthoDB" id="6140842at2759"/>
<gene>
    <name evidence="2" type="ORF">MMEN_LOCUS17138</name>
</gene>
<dbReference type="AlphaFoldDB" id="A0A8S4BJW3"/>
<feature type="region of interest" description="Disordered" evidence="1">
    <location>
        <begin position="1"/>
        <end position="32"/>
    </location>
</feature>
<feature type="non-terminal residue" evidence="2">
    <location>
        <position position="141"/>
    </location>
</feature>
<accession>A0A8S4BJW3</accession>
<keyword evidence="3" id="KW-1185">Reference proteome</keyword>
<dbReference type="Pfam" id="PF15123">
    <property type="entry name" value="DUF4562"/>
    <property type="match status" value="1"/>
</dbReference>
<comment type="caution">
    <text evidence="2">The sequence shown here is derived from an EMBL/GenBank/DDBJ whole genome shotgun (WGS) entry which is preliminary data.</text>
</comment>
<evidence type="ECO:0000256" key="1">
    <source>
        <dbReference type="SAM" id="MobiDB-lite"/>
    </source>
</evidence>
<evidence type="ECO:0000313" key="3">
    <source>
        <dbReference type="Proteomes" id="UP000677803"/>
    </source>
</evidence>
<reference evidence="2" key="1">
    <citation type="submission" date="2021-05" db="EMBL/GenBank/DDBJ databases">
        <authorList>
            <person name="Tigano A."/>
        </authorList>
    </citation>
    <scope>NUCLEOTIDE SEQUENCE</scope>
</reference>